<dbReference type="PANTHER" id="PTHR21562">
    <property type="entry name" value="NOTUM-RELATED"/>
    <property type="match status" value="1"/>
</dbReference>
<proteinExistence type="predicted"/>
<evidence type="ECO:0000313" key="2">
    <source>
        <dbReference type="EMBL" id="MBN7797615.1"/>
    </source>
</evidence>
<protein>
    <recommendedName>
        <fullName evidence="4">Pectinacetylesterase</fullName>
    </recommendedName>
</protein>
<gene>
    <name evidence="2" type="ORF">JYP50_13475</name>
</gene>
<dbReference type="RefSeq" id="WP_206561066.1">
    <property type="nucleotide sequence ID" value="NZ_JAFKCZ010000009.1"/>
</dbReference>
<keyword evidence="1" id="KW-0732">Signal</keyword>
<dbReference type="EMBL" id="JAFKCZ010000009">
    <property type="protein sequence ID" value="MBN7797615.1"/>
    <property type="molecule type" value="Genomic_DNA"/>
</dbReference>
<feature type="signal peptide" evidence="1">
    <location>
        <begin position="1"/>
        <end position="21"/>
    </location>
</feature>
<accession>A0A939DG07</accession>
<evidence type="ECO:0008006" key="4">
    <source>
        <dbReference type="Google" id="ProtNLM"/>
    </source>
</evidence>
<organism evidence="2 3">
    <name type="scientific">Parahaliea mediterranea</name>
    <dbReference type="NCBI Taxonomy" id="651086"/>
    <lineage>
        <taxon>Bacteria</taxon>
        <taxon>Pseudomonadati</taxon>
        <taxon>Pseudomonadota</taxon>
        <taxon>Gammaproteobacteria</taxon>
        <taxon>Cellvibrionales</taxon>
        <taxon>Halieaceae</taxon>
        <taxon>Parahaliea</taxon>
    </lineage>
</organism>
<evidence type="ECO:0000313" key="3">
    <source>
        <dbReference type="Proteomes" id="UP000664303"/>
    </source>
</evidence>
<dbReference type="GO" id="GO:0016787">
    <property type="term" value="F:hydrolase activity"/>
    <property type="evidence" value="ECO:0007669"/>
    <property type="project" value="InterPro"/>
</dbReference>
<comment type="caution">
    <text evidence="2">The sequence shown here is derived from an EMBL/GenBank/DDBJ whole genome shotgun (WGS) entry which is preliminary data.</text>
</comment>
<keyword evidence="3" id="KW-1185">Reference proteome</keyword>
<dbReference type="PANTHER" id="PTHR21562:SF83">
    <property type="entry name" value="PECTIN ACETYLESTERASE 4"/>
    <property type="match status" value="1"/>
</dbReference>
<name>A0A939DG07_9GAMM</name>
<dbReference type="Proteomes" id="UP000664303">
    <property type="component" value="Unassembled WGS sequence"/>
</dbReference>
<dbReference type="InterPro" id="IPR004963">
    <property type="entry name" value="PAE/NOTUM"/>
</dbReference>
<evidence type="ECO:0000256" key="1">
    <source>
        <dbReference type="SAM" id="SignalP"/>
    </source>
</evidence>
<sequence>MTHTVRYLALAGLLLGAGAQADDWRTVHPGGDTLCADGSPYAFHVREGSSDKLMLFFNGGGACWSADSCDPANNRAEGGFSYRVQAGREWGNDPRTLDGAFAQDNPENPFRDWTQVFAAYCTGDVHLGTRDITYRREDGSEVAIHHRGRINARAVLDYAREHFGDAGHILVSGASAGAVASPILAAEVAVDFPEAEVIHFAGGGGGYRMPPPVMLWRNWGVFNDLPAWFDAERHTMDNTGLLDLYRVAAGAFPDIRFHQYDNAYDQVQELFMARLGHPAELLPGLDANREDLAASLPHFQGYTADGEFHTVLRFPELYTRSSGGVRALDWIRELAAGGSVTNVHCASPCERPGD</sequence>
<dbReference type="AlphaFoldDB" id="A0A939DG07"/>
<feature type="chain" id="PRO_5037164704" description="Pectinacetylesterase" evidence="1">
    <location>
        <begin position="22"/>
        <end position="354"/>
    </location>
</feature>
<dbReference type="Pfam" id="PF03283">
    <property type="entry name" value="PAE"/>
    <property type="match status" value="1"/>
</dbReference>
<reference evidence="2" key="1">
    <citation type="submission" date="2021-02" db="EMBL/GenBank/DDBJ databases">
        <title>PHA producing bacteria isolated from coastal sediment in Guangdong, Shenzhen.</title>
        <authorList>
            <person name="Zheng W."/>
            <person name="Yu S."/>
            <person name="Huang Y."/>
        </authorList>
    </citation>
    <scope>NUCLEOTIDE SEQUENCE</scope>
    <source>
        <strain evidence="2">TN14-10</strain>
    </source>
</reference>